<evidence type="ECO:0000256" key="2">
    <source>
        <dbReference type="ARBA" id="ARBA00022692"/>
    </source>
</evidence>
<dbReference type="InterPro" id="IPR039428">
    <property type="entry name" value="NUOK/Mnh_C1-like"/>
</dbReference>
<geneLocation type="mitochondrion" evidence="6"/>
<reference evidence="6" key="1">
    <citation type="journal article" date="2005" name="Nucleic Acids Res.">
        <title>Discovery of new genes and deletion editing in Physarum mitochondria enabled by a novel algorithm for finding edited mRNAs.</title>
        <authorList>
            <person name="Gott J.M."/>
            <person name="Parimi N."/>
            <person name="Bundschuh R."/>
        </authorList>
    </citation>
    <scope>NUCLEOTIDE SEQUENCE</scope>
</reference>
<dbReference type="AlphaFoldDB" id="Q3SAU0"/>
<dbReference type="GO" id="GO:0016020">
    <property type="term" value="C:membrane"/>
    <property type="evidence" value="ECO:0007669"/>
    <property type="project" value="UniProtKB-SubCell"/>
</dbReference>
<keyword evidence="4 5" id="KW-0472">Membrane</keyword>
<evidence type="ECO:0000256" key="3">
    <source>
        <dbReference type="ARBA" id="ARBA00022989"/>
    </source>
</evidence>
<evidence type="ECO:0000256" key="4">
    <source>
        <dbReference type="ARBA" id="ARBA00023136"/>
    </source>
</evidence>
<name>Q3SAU0_PHYPO</name>
<organism evidence="6">
    <name type="scientific">Physarum polycephalum</name>
    <name type="common">Many-headed slime mold</name>
    <name type="synonym">Badhamia polycephala</name>
    <dbReference type="NCBI Taxonomy" id="5791"/>
    <lineage>
        <taxon>Eukaryota</taxon>
        <taxon>Amoebozoa</taxon>
        <taxon>Evosea</taxon>
        <taxon>Eumycetozoa</taxon>
        <taxon>Myxogastria</taxon>
        <taxon>Myxogastromycetidae</taxon>
        <taxon>Physariida</taxon>
        <taxon>Physaraceae</taxon>
        <taxon>Physarum</taxon>
    </lineage>
</organism>
<protein>
    <submittedName>
        <fullName evidence="6">NADH dehydrogenase subunit 4L</fullName>
    </submittedName>
</protein>
<dbReference type="Gene3D" id="1.10.287.3510">
    <property type="match status" value="1"/>
</dbReference>
<sequence length="95" mass="10580">MITTLSLSFMFIIFALMIITLKPNLLFVLFALEIILLGVNINFIMASLVLDDFLGKYIVLILFSVAALDTSIGLILLLNYYGLHNITRITANIKG</sequence>
<proteinExistence type="evidence at transcript level"/>
<keyword evidence="6" id="KW-0496">Mitochondrion</keyword>
<feature type="transmembrane region" description="Helical" evidence="5">
    <location>
        <begin position="57"/>
        <end position="78"/>
    </location>
</feature>
<evidence type="ECO:0000256" key="1">
    <source>
        <dbReference type="ARBA" id="ARBA00004141"/>
    </source>
</evidence>
<keyword evidence="3 5" id="KW-1133">Transmembrane helix</keyword>
<evidence type="ECO:0000256" key="5">
    <source>
        <dbReference type="SAM" id="Phobius"/>
    </source>
</evidence>
<feature type="transmembrane region" description="Helical" evidence="5">
    <location>
        <begin position="27"/>
        <end position="50"/>
    </location>
</feature>
<keyword evidence="2 5" id="KW-0812">Transmembrane</keyword>
<comment type="subcellular location">
    <subcellularLocation>
        <location evidence="1">Membrane</location>
        <topology evidence="1">Multi-pass membrane protein</topology>
    </subcellularLocation>
</comment>
<dbReference type="EMBL" id="DQ092491">
    <property type="protein sequence ID" value="AAZ72726.1"/>
    <property type="molecule type" value="mRNA"/>
</dbReference>
<feature type="transmembrane region" description="Helical" evidence="5">
    <location>
        <begin position="5"/>
        <end position="21"/>
    </location>
</feature>
<accession>Q3SAU0</accession>
<dbReference type="Pfam" id="PF00420">
    <property type="entry name" value="Oxidored_q2"/>
    <property type="match status" value="1"/>
</dbReference>
<gene>
    <name evidence="6" type="primary">nad4L</name>
</gene>
<evidence type="ECO:0000313" key="6">
    <source>
        <dbReference type="EMBL" id="AAZ72726.1"/>
    </source>
</evidence>